<dbReference type="AlphaFoldDB" id="A0A2S0VMW4"/>
<evidence type="ECO:0000313" key="1">
    <source>
        <dbReference type="EMBL" id="AWB65536.1"/>
    </source>
</evidence>
<organism evidence="1 2">
    <name type="scientific">Saccharobesus litoralis</name>
    <dbReference type="NCBI Taxonomy" id="2172099"/>
    <lineage>
        <taxon>Bacteria</taxon>
        <taxon>Pseudomonadati</taxon>
        <taxon>Pseudomonadota</taxon>
        <taxon>Gammaproteobacteria</taxon>
        <taxon>Alteromonadales</taxon>
        <taxon>Alteromonadaceae</taxon>
        <taxon>Saccharobesus</taxon>
    </lineage>
</organism>
<name>A0A2S0VMW4_9ALTE</name>
<dbReference type="Proteomes" id="UP000244441">
    <property type="component" value="Chromosome"/>
</dbReference>
<evidence type="ECO:0000313" key="2">
    <source>
        <dbReference type="Proteomes" id="UP000244441"/>
    </source>
</evidence>
<gene>
    <name evidence="1" type="ORF">C2869_03395</name>
</gene>
<accession>A0A2S0VMW4</accession>
<keyword evidence="2" id="KW-1185">Reference proteome</keyword>
<proteinExistence type="predicted"/>
<dbReference type="EMBL" id="CP026604">
    <property type="protein sequence ID" value="AWB65536.1"/>
    <property type="molecule type" value="Genomic_DNA"/>
</dbReference>
<protein>
    <submittedName>
        <fullName evidence="1">Uncharacterized protein</fullName>
    </submittedName>
</protein>
<sequence length="68" mass="7956">MTIVEGKLEQTKWYSNGLSFKLVNFEPYLIFKMSKLDHSVEQYLNSANGKNLKVQVLIDSEQRNVFML</sequence>
<dbReference type="KEGG" id="cate:C2869_03395"/>
<reference evidence="1 2" key="1">
    <citation type="submission" date="2018-01" db="EMBL/GenBank/DDBJ databases">
        <title>Genome sequence of a Cantenovulum-like bacteria.</title>
        <authorList>
            <person name="Tan W.R."/>
            <person name="Lau N.-S."/>
            <person name="Go F."/>
            <person name="Amirul A.-A.A."/>
        </authorList>
    </citation>
    <scope>NUCLEOTIDE SEQUENCE [LARGE SCALE GENOMIC DNA]</scope>
    <source>
        <strain evidence="1 2">CCB-QB4</strain>
    </source>
</reference>